<dbReference type="Proteomes" id="UP001054945">
    <property type="component" value="Unassembled WGS sequence"/>
</dbReference>
<sequence length="206" mass="24566">MGPFERMISRQCSTDLTDCQFTAHDCRENKFIFHRGHAVHWPLQRLTNRGYVQTIIKLKEVKGYLSQLNTVDPHHGWFLSIDVLGYRQQKFLKKYCEFNSVVDLYRECPHFSMLIYMEAPWAHVPISPRFHKGFHHEKNAKCSRYMVWYFEGLYTTNKGNWPGKWNKNHSQCFGSHCNGFYTCTIDFWFHLRCSVFTNLSSQIHIN</sequence>
<evidence type="ECO:0000313" key="1">
    <source>
        <dbReference type="EMBL" id="GIZ02022.1"/>
    </source>
</evidence>
<organism evidence="1 2">
    <name type="scientific">Caerostris extrusa</name>
    <name type="common">Bark spider</name>
    <name type="synonym">Caerostris bankana</name>
    <dbReference type="NCBI Taxonomy" id="172846"/>
    <lineage>
        <taxon>Eukaryota</taxon>
        <taxon>Metazoa</taxon>
        <taxon>Ecdysozoa</taxon>
        <taxon>Arthropoda</taxon>
        <taxon>Chelicerata</taxon>
        <taxon>Arachnida</taxon>
        <taxon>Araneae</taxon>
        <taxon>Araneomorphae</taxon>
        <taxon>Entelegynae</taxon>
        <taxon>Araneoidea</taxon>
        <taxon>Araneidae</taxon>
        <taxon>Caerostris</taxon>
    </lineage>
</organism>
<dbReference type="EMBL" id="BPLR01018750">
    <property type="protein sequence ID" value="GIZ02022.1"/>
    <property type="molecule type" value="Genomic_DNA"/>
</dbReference>
<accession>A0AAV4Y455</accession>
<protein>
    <submittedName>
        <fullName evidence="1">Uncharacterized protein</fullName>
    </submittedName>
</protein>
<gene>
    <name evidence="1" type="ORF">CEXT_167561</name>
</gene>
<dbReference type="AlphaFoldDB" id="A0AAV4Y455"/>
<reference evidence="1 2" key="1">
    <citation type="submission" date="2021-06" db="EMBL/GenBank/DDBJ databases">
        <title>Caerostris extrusa draft genome.</title>
        <authorList>
            <person name="Kono N."/>
            <person name="Arakawa K."/>
        </authorList>
    </citation>
    <scope>NUCLEOTIDE SEQUENCE [LARGE SCALE GENOMIC DNA]</scope>
</reference>
<keyword evidence="2" id="KW-1185">Reference proteome</keyword>
<proteinExistence type="predicted"/>
<evidence type="ECO:0000313" key="2">
    <source>
        <dbReference type="Proteomes" id="UP001054945"/>
    </source>
</evidence>
<name>A0AAV4Y455_CAEEX</name>
<comment type="caution">
    <text evidence="1">The sequence shown here is derived from an EMBL/GenBank/DDBJ whole genome shotgun (WGS) entry which is preliminary data.</text>
</comment>